<dbReference type="RefSeq" id="WP_377393960.1">
    <property type="nucleotide sequence ID" value="NZ_JBHSAN010000047.1"/>
</dbReference>
<dbReference type="InterPro" id="IPR000792">
    <property type="entry name" value="Tscrpt_reg_LuxR_C"/>
</dbReference>
<organism evidence="4 5">
    <name type="scientific">Prauserella oleivorans</name>
    <dbReference type="NCBI Taxonomy" id="1478153"/>
    <lineage>
        <taxon>Bacteria</taxon>
        <taxon>Bacillati</taxon>
        <taxon>Actinomycetota</taxon>
        <taxon>Actinomycetes</taxon>
        <taxon>Pseudonocardiales</taxon>
        <taxon>Pseudonocardiaceae</taxon>
        <taxon>Prauserella</taxon>
    </lineage>
</organism>
<dbReference type="PANTHER" id="PTHR16305:SF35">
    <property type="entry name" value="TRANSCRIPTIONAL ACTIVATOR DOMAIN"/>
    <property type="match status" value="1"/>
</dbReference>
<dbReference type="SMART" id="SM00421">
    <property type="entry name" value="HTH_LUXR"/>
    <property type="match status" value="1"/>
</dbReference>
<dbReference type="InterPro" id="IPR016032">
    <property type="entry name" value="Sig_transdc_resp-reg_C-effctor"/>
</dbReference>
<proteinExistence type="predicted"/>
<evidence type="ECO:0000259" key="3">
    <source>
        <dbReference type="PROSITE" id="PS50043"/>
    </source>
</evidence>
<dbReference type="InterPro" id="IPR041664">
    <property type="entry name" value="AAA_16"/>
</dbReference>
<keyword evidence="1" id="KW-0547">Nucleotide-binding</keyword>
<dbReference type="InterPro" id="IPR027417">
    <property type="entry name" value="P-loop_NTPase"/>
</dbReference>
<dbReference type="Pfam" id="PF00196">
    <property type="entry name" value="GerE"/>
    <property type="match status" value="1"/>
</dbReference>
<dbReference type="InterPro" id="IPR036388">
    <property type="entry name" value="WH-like_DNA-bd_sf"/>
</dbReference>
<evidence type="ECO:0000313" key="5">
    <source>
        <dbReference type="Proteomes" id="UP001597478"/>
    </source>
</evidence>
<keyword evidence="2" id="KW-0067">ATP-binding</keyword>
<name>A0ABW5WB60_9PSEU</name>
<sequence>MTGQGESRLLGRAQELGRLERLLAEARTGRGRVLVVRGEAGIGKSTLLDHAVNAGADLLTLRGTGIEAEAGLAFSGLHLLLRPVLGEVDRLPDEHARTLRRALGLEPGRAGGRFAIGVALLELLSTLAREQPVLCVIDDAHWLDDASAAALLFAARRLGSERIAMLFAVRDLHAPPWPTPGLPELTLAGLDDDASTELLENYASDLPRHTRARILAESCGNPLALLELTATERMGRNPRTPCGTAPHSRIRRAFADRIAALPDSARTVLLVAAADGTCDTGTVLAAAERLGASLDDLRLAEDAQLLMFTDNCLGFRHPLIRTTAYHAATLAQRLDAHRALAAVLDTADDTNADRRAWHLAAAATAPDEAVAAALESSAEHARARGGLAAVAAAYERAAELSPDRHDRGRRLTAAARAAADAGQPERACELAARAAPLLTDPLGAGWSAMVRAALTDDEDRGLDAHHMLAGTAESVADRAPDLAGTLLFWAADSARQAGDPAAAARSAALAESLRLPGAEGVRDVATVAEGRVANAVPALRRLLDRAAGLPPTCPDQPLELRARTTVAAWPMLLGDDAAAHELALGAVRDARQHAATGVLPEALALLASAELRLGHHTDARATATEGLDLAREIGQRRSAARLAGVLAMLAALEGDEPKAVEHAAAADPPQAALALSVLELGLGRHDAALDRLTALTPAPDRLEALEAVPTLVEAAVRAGEPDRGTQALAEYVTWANDTGQVWAQAVATRCRALLGEPELFAKAVELHLGVRDRPFERARTELLYGEWLRRERHRSRARAYLRSALAIFERLGATPWADRARTELRATGESRTTGSGTGLTARLTPQELRIVRLAADGLSNRDIGAKLYLSPRTVGYHLYKAYPKLGVASRAELAKLGLAS</sequence>
<protein>
    <submittedName>
        <fullName evidence="4">AAA family ATPase</fullName>
    </submittedName>
</protein>
<dbReference type="EMBL" id="JBHUOF010000015">
    <property type="protein sequence ID" value="MFD2800369.1"/>
    <property type="molecule type" value="Genomic_DNA"/>
</dbReference>
<dbReference type="Gene3D" id="1.25.40.10">
    <property type="entry name" value="Tetratricopeptide repeat domain"/>
    <property type="match status" value="1"/>
</dbReference>
<dbReference type="CDD" id="cd06170">
    <property type="entry name" value="LuxR_C_like"/>
    <property type="match status" value="1"/>
</dbReference>
<dbReference type="SUPFAM" id="SSF46894">
    <property type="entry name" value="C-terminal effector domain of the bipartite response regulators"/>
    <property type="match status" value="1"/>
</dbReference>
<dbReference type="PANTHER" id="PTHR16305">
    <property type="entry name" value="TESTICULAR SOLUBLE ADENYLYL CYCLASE"/>
    <property type="match status" value="1"/>
</dbReference>
<comment type="caution">
    <text evidence="4">The sequence shown here is derived from an EMBL/GenBank/DDBJ whole genome shotgun (WGS) entry which is preliminary data.</text>
</comment>
<dbReference type="PROSITE" id="PS50043">
    <property type="entry name" value="HTH_LUXR_2"/>
    <property type="match status" value="1"/>
</dbReference>
<evidence type="ECO:0000313" key="4">
    <source>
        <dbReference type="EMBL" id="MFD2800369.1"/>
    </source>
</evidence>
<feature type="domain" description="HTH luxR-type" evidence="3">
    <location>
        <begin position="836"/>
        <end position="900"/>
    </location>
</feature>
<accession>A0ABW5WB60</accession>
<evidence type="ECO:0000256" key="1">
    <source>
        <dbReference type="ARBA" id="ARBA00022741"/>
    </source>
</evidence>
<dbReference type="PRINTS" id="PR00038">
    <property type="entry name" value="HTHLUXR"/>
</dbReference>
<reference evidence="5" key="1">
    <citation type="journal article" date="2019" name="Int. J. Syst. Evol. Microbiol.">
        <title>The Global Catalogue of Microorganisms (GCM) 10K type strain sequencing project: providing services to taxonomists for standard genome sequencing and annotation.</title>
        <authorList>
            <consortium name="The Broad Institute Genomics Platform"/>
            <consortium name="The Broad Institute Genome Sequencing Center for Infectious Disease"/>
            <person name="Wu L."/>
            <person name="Ma J."/>
        </authorList>
    </citation>
    <scope>NUCLEOTIDE SEQUENCE [LARGE SCALE GENOMIC DNA]</scope>
    <source>
        <strain evidence="5">IBRC-M 10906</strain>
    </source>
</reference>
<dbReference type="Pfam" id="PF13191">
    <property type="entry name" value="AAA_16"/>
    <property type="match status" value="1"/>
</dbReference>
<dbReference type="Gene3D" id="1.10.10.10">
    <property type="entry name" value="Winged helix-like DNA-binding domain superfamily/Winged helix DNA-binding domain"/>
    <property type="match status" value="1"/>
</dbReference>
<evidence type="ECO:0000256" key="2">
    <source>
        <dbReference type="ARBA" id="ARBA00022840"/>
    </source>
</evidence>
<keyword evidence="5" id="KW-1185">Reference proteome</keyword>
<dbReference type="InterPro" id="IPR011990">
    <property type="entry name" value="TPR-like_helical_dom_sf"/>
</dbReference>
<gene>
    <name evidence="4" type="ORF">ACFS2C_13280</name>
</gene>
<dbReference type="SUPFAM" id="SSF52540">
    <property type="entry name" value="P-loop containing nucleoside triphosphate hydrolases"/>
    <property type="match status" value="1"/>
</dbReference>
<dbReference type="Proteomes" id="UP001597478">
    <property type="component" value="Unassembled WGS sequence"/>
</dbReference>
<dbReference type="Gene3D" id="3.40.50.300">
    <property type="entry name" value="P-loop containing nucleotide triphosphate hydrolases"/>
    <property type="match status" value="1"/>
</dbReference>